<protein>
    <submittedName>
        <fullName evidence="1">Uncharacterized protein</fullName>
    </submittedName>
</protein>
<name>A0A0F8YQX6_9ZZZZ</name>
<sequence length="71" mass="8167">NFFVQAEEMTSERKSDKRMIRFKSLEQMDSIQRAIDLLNATSEVGQRASFNKFVVDSAAKEAKSIIKRVLK</sequence>
<evidence type="ECO:0000313" key="1">
    <source>
        <dbReference type="EMBL" id="KKK83817.1"/>
    </source>
</evidence>
<accession>A0A0F8YQX6</accession>
<dbReference type="EMBL" id="LAZR01052055">
    <property type="protein sequence ID" value="KKK83817.1"/>
    <property type="molecule type" value="Genomic_DNA"/>
</dbReference>
<gene>
    <name evidence="1" type="ORF">LCGC14_2789600</name>
</gene>
<dbReference type="AlphaFoldDB" id="A0A0F8YQX6"/>
<reference evidence="1" key="1">
    <citation type="journal article" date="2015" name="Nature">
        <title>Complex archaea that bridge the gap between prokaryotes and eukaryotes.</title>
        <authorList>
            <person name="Spang A."/>
            <person name="Saw J.H."/>
            <person name="Jorgensen S.L."/>
            <person name="Zaremba-Niedzwiedzka K."/>
            <person name="Martijn J."/>
            <person name="Lind A.E."/>
            <person name="van Eijk R."/>
            <person name="Schleper C."/>
            <person name="Guy L."/>
            <person name="Ettema T.J."/>
        </authorList>
    </citation>
    <scope>NUCLEOTIDE SEQUENCE</scope>
</reference>
<proteinExistence type="predicted"/>
<comment type="caution">
    <text evidence="1">The sequence shown here is derived from an EMBL/GenBank/DDBJ whole genome shotgun (WGS) entry which is preliminary data.</text>
</comment>
<organism evidence="1">
    <name type="scientific">marine sediment metagenome</name>
    <dbReference type="NCBI Taxonomy" id="412755"/>
    <lineage>
        <taxon>unclassified sequences</taxon>
        <taxon>metagenomes</taxon>
        <taxon>ecological metagenomes</taxon>
    </lineage>
</organism>
<feature type="non-terminal residue" evidence="1">
    <location>
        <position position="1"/>
    </location>
</feature>